<dbReference type="EMBL" id="AMZH03002175">
    <property type="protein sequence ID" value="RRT76505.1"/>
    <property type="molecule type" value="Genomic_DNA"/>
</dbReference>
<evidence type="ECO:0000313" key="1">
    <source>
        <dbReference type="EMBL" id="RRT76505.1"/>
    </source>
</evidence>
<protein>
    <submittedName>
        <fullName evidence="1">Uncharacterized protein</fullName>
    </submittedName>
</protein>
<comment type="caution">
    <text evidence="1">The sequence shown here is derived from an EMBL/GenBank/DDBJ whole genome shotgun (WGS) entry which is preliminary data.</text>
</comment>
<evidence type="ECO:0000313" key="2">
    <source>
        <dbReference type="Proteomes" id="UP000287651"/>
    </source>
</evidence>
<dbReference type="AlphaFoldDB" id="A0A427AJT1"/>
<dbReference type="Proteomes" id="UP000287651">
    <property type="component" value="Unassembled WGS sequence"/>
</dbReference>
<proteinExistence type="predicted"/>
<organism evidence="1 2">
    <name type="scientific">Ensete ventricosum</name>
    <name type="common">Abyssinian banana</name>
    <name type="synonym">Musa ensete</name>
    <dbReference type="NCBI Taxonomy" id="4639"/>
    <lineage>
        <taxon>Eukaryota</taxon>
        <taxon>Viridiplantae</taxon>
        <taxon>Streptophyta</taxon>
        <taxon>Embryophyta</taxon>
        <taxon>Tracheophyta</taxon>
        <taxon>Spermatophyta</taxon>
        <taxon>Magnoliopsida</taxon>
        <taxon>Liliopsida</taxon>
        <taxon>Zingiberales</taxon>
        <taxon>Musaceae</taxon>
        <taxon>Ensete</taxon>
    </lineage>
</organism>
<reference evidence="1 2" key="1">
    <citation type="journal article" date="2014" name="Agronomy (Basel)">
        <title>A Draft Genome Sequence for Ensete ventricosum, the Drought-Tolerant Tree Against Hunger.</title>
        <authorList>
            <person name="Harrison J."/>
            <person name="Moore K.A."/>
            <person name="Paszkiewicz K."/>
            <person name="Jones T."/>
            <person name="Grant M."/>
            <person name="Ambacheew D."/>
            <person name="Muzemil S."/>
            <person name="Studholme D.J."/>
        </authorList>
    </citation>
    <scope>NUCLEOTIDE SEQUENCE [LARGE SCALE GENOMIC DNA]</scope>
</reference>
<accession>A0A427AJT1</accession>
<sequence>MKSRNLTSSFVGVEQCTVCSTRWSSPRGWWSPKLPKGRIRRRKLIQEDRYPRGTSLGSPEGESCATIAHVEEYLKTTTPKSSTDRWKSSRQYNTCRRSLVKDLIIRRHDQKLSGAPFRLTAMDSNAMGLAALWYRKDGTSVESLIPSFIKGERWS</sequence>
<gene>
    <name evidence="1" type="ORF">B296_00009046</name>
</gene>
<name>A0A427AJT1_ENSVE</name>